<organism evidence="1 2">
    <name type="scientific">Vagococcus intermedius</name>
    <dbReference type="NCBI Taxonomy" id="2991418"/>
    <lineage>
        <taxon>Bacteria</taxon>
        <taxon>Bacillati</taxon>
        <taxon>Bacillota</taxon>
        <taxon>Bacilli</taxon>
        <taxon>Lactobacillales</taxon>
        <taxon>Enterococcaceae</taxon>
        <taxon>Vagococcus</taxon>
    </lineage>
</organism>
<gene>
    <name evidence="1" type="ORF">OL234_06550</name>
</gene>
<proteinExistence type="predicted"/>
<name>A0AAF0I4Z3_9ENTE</name>
<dbReference type="RefSeq" id="WP_275468444.1">
    <property type="nucleotide sequence ID" value="NZ_CP110232.1"/>
</dbReference>
<dbReference type="InterPro" id="IPR036249">
    <property type="entry name" value="Thioredoxin-like_sf"/>
</dbReference>
<protein>
    <recommendedName>
        <fullName evidence="3">Thioredoxin</fullName>
    </recommendedName>
</protein>
<evidence type="ECO:0000313" key="1">
    <source>
        <dbReference type="EMBL" id="WEG72643.1"/>
    </source>
</evidence>
<accession>A0AAF0I4Z3</accession>
<sequence>MIVMVVVVTTLEITTRQPPFIKKNSSLVIESLVKNKAGIYLFGFNDCPWCKELSPIFKEILITNHEQAFL</sequence>
<dbReference type="Proteomes" id="UP001179647">
    <property type="component" value="Chromosome"/>
</dbReference>
<dbReference type="EMBL" id="CP110232">
    <property type="protein sequence ID" value="WEG72643.1"/>
    <property type="molecule type" value="Genomic_DNA"/>
</dbReference>
<evidence type="ECO:0000313" key="2">
    <source>
        <dbReference type="Proteomes" id="UP001179647"/>
    </source>
</evidence>
<dbReference type="KEGG" id="vie:OL234_06550"/>
<reference evidence="1" key="1">
    <citation type="submission" date="2022-10" db="EMBL/GenBank/DDBJ databases">
        <title>Vagococcus sp. isolated from poultry meat.</title>
        <authorList>
            <person name="Johansson P."/>
            <person name="Bjorkroth J."/>
        </authorList>
    </citation>
    <scope>NUCLEOTIDE SEQUENCE</scope>
    <source>
        <strain evidence="1">STAA11</strain>
    </source>
</reference>
<keyword evidence="2" id="KW-1185">Reference proteome</keyword>
<evidence type="ECO:0008006" key="3">
    <source>
        <dbReference type="Google" id="ProtNLM"/>
    </source>
</evidence>
<dbReference type="SUPFAM" id="SSF52833">
    <property type="entry name" value="Thioredoxin-like"/>
    <property type="match status" value="1"/>
</dbReference>
<dbReference type="Gene3D" id="3.40.30.10">
    <property type="entry name" value="Glutaredoxin"/>
    <property type="match status" value="1"/>
</dbReference>
<dbReference type="AlphaFoldDB" id="A0AAF0I4Z3"/>